<accession>A0A7I8VGA6</accession>
<protein>
    <submittedName>
        <fullName evidence="1">DgyrCDS2742</fullName>
    </submittedName>
</protein>
<dbReference type="OrthoDB" id="5970620at2759"/>
<keyword evidence="2" id="KW-1185">Reference proteome</keyword>
<evidence type="ECO:0000313" key="2">
    <source>
        <dbReference type="Proteomes" id="UP000549394"/>
    </source>
</evidence>
<dbReference type="InterPro" id="IPR019322">
    <property type="entry name" value="TIMM29"/>
</dbReference>
<organism evidence="1 2">
    <name type="scientific">Dimorphilus gyrociliatus</name>
    <dbReference type="NCBI Taxonomy" id="2664684"/>
    <lineage>
        <taxon>Eukaryota</taxon>
        <taxon>Metazoa</taxon>
        <taxon>Spiralia</taxon>
        <taxon>Lophotrochozoa</taxon>
        <taxon>Annelida</taxon>
        <taxon>Polychaeta</taxon>
        <taxon>Polychaeta incertae sedis</taxon>
        <taxon>Dinophilidae</taxon>
        <taxon>Dimorphilus</taxon>
    </lineage>
</organism>
<dbReference type="PANTHER" id="PTHR21435">
    <property type="entry name" value="MITOCHONDRIAL IMPORT INNER MEMBRANE TRANSLOCASE SUBUNIT TIM29"/>
    <property type="match status" value="1"/>
</dbReference>
<dbReference type="AlphaFoldDB" id="A0A7I8VGA6"/>
<dbReference type="GO" id="GO:0045039">
    <property type="term" value="P:protein insertion into mitochondrial inner membrane"/>
    <property type="evidence" value="ECO:0007669"/>
    <property type="project" value="TreeGrafter"/>
</dbReference>
<gene>
    <name evidence="1" type="ORF">DGYR_LOCUS2544</name>
</gene>
<dbReference type="PANTHER" id="PTHR21435:SF1">
    <property type="entry name" value="MITOCHONDRIAL IMPORT INNER MEMBRANE TRANSLOCASE SUBUNIT TIM29"/>
    <property type="match status" value="1"/>
</dbReference>
<proteinExistence type="predicted"/>
<dbReference type="Pfam" id="PF10171">
    <property type="entry name" value="Tim29"/>
    <property type="match status" value="1"/>
</dbReference>
<dbReference type="GO" id="GO:0042721">
    <property type="term" value="C:TIM22 mitochondrial import inner membrane insertion complex"/>
    <property type="evidence" value="ECO:0007669"/>
    <property type="project" value="InterPro"/>
</dbReference>
<evidence type="ECO:0000313" key="1">
    <source>
        <dbReference type="EMBL" id="CAD5113579.1"/>
    </source>
</evidence>
<reference evidence="1 2" key="1">
    <citation type="submission" date="2020-08" db="EMBL/GenBank/DDBJ databases">
        <authorList>
            <person name="Hejnol A."/>
        </authorList>
    </citation>
    <scope>NUCLEOTIDE SEQUENCE [LARGE SCALE GENOMIC DNA]</scope>
</reference>
<name>A0A7I8VGA6_9ANNE</name>
<sequence length="198" mass="23166">MATSRLKQLSSLRRFINNSANIKSDKKGKRIEKIKNYFMTIMDDYRTAVVETGQDMKKKPLKSGIYLTILGSLLYMGKNNPSMTDFEENLIINTNELLQVGDPIRNPTSNNHMQRISGLRNEGVLKRTSFGIFSIVWYDNYDPIVDVYEARCKHLKVGWVELFRERVIDIGFLNKWWWIQKAMEDYDINPEEWGENAS</sequence>
<dbReference type="EMBL" id="CAJFCJ010000004">
    <property type="protein sequence ID" value="CAD5113579.1"/>
    <property type="molecule type" value="Genomic_DNA"/>
</dbReference>
<dbReference type="Proteomes" id="UP000549394">
    <property type="component" value="Unassembled WGS sequence"/>
</dbReference>
<comment type="caution">
    <text evidence="1">The sequence shown here is derived from an EMBL/GenBank/DDBJ whole genome shotgun (WGS) entry which is preliminary data.</text>
</comment>